<dbReference type="CDD" id="cd00180">
    <property type="entry name" value="PKc"/>
    <property type="match status" value="1"/>
</dbReference>
<dbReference type="GeneID" id="92071166"/>
<sequence>MNELPLDQSQQDEGLDPTNPFSEGHAERRMEEWEATEPFSEGHVEQRITETNATRQAPPATCSDTETDQKLFRIWDLEVGHLACRLLIQPGDPSRFRSDSKTGQVEHLSRASRFQDDTQRHIKCIAVKQGQEDSTYCIQEPISLELYYDSQSDGVALVNKSTKLLRLFKPRETDDATPGSNETHVPPYEIRKAEPGAWVVKQSDGSTAFQLLLFPRRYSCQLYEPKEIPGVAGSKRSRSEKQTPAAPVSGVFQPARKIDVFRDIQQGQKLRVVNGHGDEEYHVVRLRKAGVSGVAEVFQALVSTHPKQVVVVKALKAHPNPVIRAKLWNREFSMHRNLRSGFIIRLLGGDARLNSLVLEYYDALDLGRRSRWRNASGFFSGNDTDANRVLCDMSRALEYLEQRGVGHNDLKPFNILYGKEGAKLIDFGHATFGPQRIDGGTPWYVGPEYIFLQKRTASDDVWALGIVMLYLLKLIPLPDLGQVPGWQINDVRGPQSRAGQSMRTWLATIEHVKERLTREVPLHSVVQKMLVASSGNRITARELVASVSGLHLR</sequence>
<evidence type="ECO:0000259" key="2">
    <source>
        <dbReference type="PROSITE" id="PS50011"/>
    </source>
</evidence>
<evidence type="ECO:0000256" key="1">
    <source>
        <dbReference type="SAM" id="MobiDB-lite"/>
    </source>
</evidence>
<feature type="region of interest" description="Disordered" evidence="1">
    <location>
        <begin position="93"/>
        <end position="112"/>
    </location>
</feature>
<feature type="region of interest" description="Disordered" evidence="1">
    <location>
        <begin position="1"/>
        <end position="43"/>
    </location>
</feature>
<name>A0ABR1QZX5_9PEZI</name>
<keyword evidence="4" id="KW-1185">Reference proteome</keyword>
<dbReference type="EMBL" id="JAQQWE010000001">
    <property type="protein sequence ID" value="KAK7967605.1"/>
    <property type="molecule type" value="Genomic_DNA"/>
</dbReference>
<dbReference type="Proteomes" id="UP001391051">
    <property type="component" value="Unassembled WGS sequence"/>
</dbReference>
<protein>
    <recommendedName>
        <fullName evidence="2">Protein kinase domain-containing protein</fullName>
    </recommendedName>
</protein>
<dbReference type="InterPro" id="IPR011009">
    <property type="entry name" value="Kinase-like_dom_sf"/>
</dbReference>
<dbReference type="SUPFAM" id="SSF56112">
    <property type="entry name" value="Protein kinase-like (PK-like)"/>
    <property type="match status" value="1"/>
</dbReference>
<dbReference type="Pfam" id="PF00069">
    <property type="entry name" value="Pkinase"/>
    <property type="match status" value="1"/>
</dbReference>
<dbReference type="InterPro" id="IPR000719">
    <property type="entry name" value="Prot_kinase_dom"/>
</dbReference>
<evidence type="ECO:0000313" key="3">
    <source>
        <dbReference type="EMBL" id="KAK7967605.1"/>
    </source>
</evidence>
<dbReference type="Gene3D" id="1.10.510.10">
    <property type="entry name" value="Transferase(Phosphotransferase) domain 1"/>
    <property type="match status" value="1"/>
</dbReference>
<evidence type="ECO:0000313" key="4">
    <source>
        <dbReference type="Proteomes" id="UP001391051"/>
    </source>
</evidence>
<dbReference type="SMART" id="SM00220">
    <property type="entry name" value="S_TKc"/>
    <property type="match status" value="1"/>
</dbReference>
<feature type="domain" description="Protein kinase" evidence="2">
    <location>
        <begin position="283"/>
        <end position="553"/>
    </location>
</feature>
<accession>A0ABR1QZX5</accession>
<dbReference type="InterPro" id="IPR008271">
    <property type="entry name" value="Ser/Thr_kinase_AS"/>
</dbReference>
<proteinExistence type="predicted"/>
<dbReference type="PANTHER" id="PTHR44167">
    <property type="entry name" value="OVARIAN-SPECIFIC SERINE/THREONINE-PROTEIN KINASE LOK-RELATED"/>
    <property type="match status" value="1"/>
</dbReference>
<dbReference type="PROSITE" id="PS00108">
    <property type="entry name" value="PROTEIN_KINASE_ST"/>
    <property type="match status" value="1"/>
</dbReference>
<dbReference type="PANTHER" id="PTHR44167:SF24">
    <property type="entry name" value="SERINE_THREONINE-PROTEIN KINASE CHK2"/>
    <property type="match status" value="1"/>
</dbReference>
<dbReference type="RefSeq" id="XP_066706997.1">
    <property type="nucleotide sequence ID" value="XM_066838104.1"/>
</dbReference>
<reference evidence="3 4" key="1">
    <citation type="submission" date="2023-01" db="EMBL/GenBank/DDBJ databases">
        <title>Analysis of 21 Apiospora genomes using comparative genomics revels a genus with tremendous synthesis potential of carbohydrate active enzymes and secondary metabolites.</title>
        <authorList>
            <person name="Sorensen T."/>
        </authorList>
    </citation>
    <scope>NUCLEOTIDE SEQUENCE [LARGE SCALE GENOMIC DNA]</scope>
    <source>
        <strain evidence="3 4">CBS 24483</strain>
    </source>
</reference>
<dbReference type="PROSITE" id="PS50011">
    <property type="entry name" value="PROTEIN_KINASE_DOM"/>
    <property type="match status" value="1"/>
</dbReference>
<organism evidence="3 4">
    <name type="scientific">Apiospora aurea</name>
    <dbReference type="NCBI Taxonomy" id="335848"/>
    <lineage>
        <taxon>Eukaryota</taxon>
        <taxon>Fungi</taxon>
        <taxon>Dikarya</taxon>
        <taxon>Ascomycota</taxon>
        <taxon>Pezizomycotina</taxon>
        <taxon>Sordariomycetes</taxon>
        <taxon>Xylariomycetidae</taxon>
        <taxon>Amphisphaeriales</taxon>
        <taxon>Apiosporaceae</taxon>
        <taxon>Apiospora</taxon>
    </lineage>
</organism>
<comment type="caution">
    <text evidence="3">The sequence shown here is derived from an EMBL/GenBank/DDBJ whole genome shotgun (WGS) entry which is preliminary data.</text>
</comment>
<gene>
    <name evidence="3" type="ORF">PG986_001882</name>
</gene>